<dbReference type="OrthoDB" id="673865at2759"/>
<name>R0HT38_9BRAS</name>
<protein>
    <recommendedName>
        <fullName evidence="1">F-box domain-containing protein</fullName>
    </recommendedName>
</protein>
<feature type="domain" description="F-box" evidence="1">
    <location>
        <begin position="7"/>
        <end position="55"/>
    </location>
</feature>
<keyword evidence="3" id="KW-1185">Reference proteome</keyword>
<gene>
    <name evidence="2" type="ORF">CARUB_v10024741mg</name>
</gene>
<evidence type="ECO:0000313" key="3">
    <source>
        <dbReference type="Proteomes" id="UP000029121"/>
    </source>
</evidence>
<organism evidence="2 3">
    <name type="scientific">Capsella rubella</name>
    <dbReference type="NCBI Taxonomy" id="81985"/>
    <lineage>
        <taxon>Eukaryota</taxon>
        <taxon>Viridiplantae</taxon>
        <taxon>Streptophyta</taxon>
        <taxon>Embryophyta</taxon>
        <taxon>Tracheophyta</taxon>
        <taxon>Spermatophyta</taxon>
        <taxon>Magnoliopsida</taxon>
        <taxon>eudicotyledons</taxon>
        <taxon>Gunneridae</taxon>
        <taxon>Pentapetalae</taxon>
        <taxon>rosids</taxon>
        <taxon>malvids</taxon>
        <taxon>Brassicales</taxon>
        <taxon>Brassicaceae</taxon>
        <taxon>Camelineae</taxon>
        <taxon>Capsella</taxon>
    </lineage>
</organism>
<dbReference type="InterPro" id="IPR055357">
    <property type="entry name" value="LRR_At1g61320_AtMIF1"/>
</dbReference>
<dbReference type="PANTHER" id="PTHR31900">
    <property type="entry name" value="F-BOX/RNI SUPERFAMILY PROTEIN-RELATED"/>
    <property type="match status" value="1"/>
</dbReference>
<reference evidence="3" key="1">
    <citation type="journal article" date="2013" name="Nat. Genet.">
        <title>The Capsella rubella genome and the genomic consequences of rapid mating system evolution.</title>
        <authorList>
            <person name="Slotte T."/>
            <person name="Hazzouri K.M."/>
            <person name="Agren J.A."/>
            <person name="Koenig D."/>
            <person name="Maumus F."/>
            <person name="Guo Y.L."/>
            <person name="Steige K."/>
            <person name="Platts A.E."/>
            <person name="Escobar J.S."/>
            <person name="Newman L.K."/>
            <person name="Wang W."/>
            <person name="Mandakova T."/>
            <person name="Vello E."/>
            <person name="Smith L.M."/>
            <person name="Henz S.R."/>
            <person name="Steffen J."/>
            <person name="Takuno S."/>
            <person name="Brandvain Y."/>
            <person name="Coop G."/>
            <person name="Andolfatto P."/>
            <person name="Hu T.T."/>
            <person name="Blanchette M."/>
            <person name="Clark R.M."/>
            <person name="Quesneville H."/>
            <person name="Nordborg M."/>
            <person name="Gaut B.S."/>
            <person name="Lysak M.A."/>
            <person name="Jenkins J."/>
            <person name="Grimwood J."/>
            <person name="Chapman J."/>
            <person name="Prochnik S."/>
            <person name="Shu S."/>
            <person name="Rokhsar D."/>
            <person name="Schmutz J."/>
            <person name="Weigel D."/>
            <person name="Wright S.I."/>
        </authorList>
    </citation>
    <scope>NUCLEOTIDE SEQUENCE [LARGE SCALE GENOMIC DNA]</scope>
    <source>
        <strain evidence="3">cv. Monte Gargano</strain>
    </source>
</reference>
<dbReference type="PROSITE" id="PS50181">
    <property type="entry name" value="FBOX"/>
    <property type="match status" value="1"/>
</dbReference>
<dbReference type="InterPro" id="IPR001810">
    <property type="entry name" value="F-box_dom"/>
</dbReference>
<dbReference type="InterPro" id="IPR053781">
    <property type="entry name" value="F-box_AtFBL13-like"/>
</dbReference>
<dbReference type="Pfam" id="PF23622">
    <property type="entry name" value="LRR_At1g61320_AtMIF1"/>
    <property type="match status" value="1"/>
</dbReference>
<dbReference type="eggNOG" id="ENOG502QVFC">
    <property type="taxonomic scope" value="Eukaryota"/>
</dbReference>
<dbReference type="KEGG" id="crb:17888792"/>
<dbReference type="PANTHER" id="PTHR31900:SF34">
    <property type="entry name" value="EMB|CAB62440.1-RELATED"/>
    <property type="match status" value="1"/>
</dbReference>
<dbReference type="SUPFAM" id="SSF52047">
    <property type="entry name" value="RNI-like"/>
    <property type="match status" value="1"/>
</dbReference>
<dbReference type="CDD" id="cd22160">
    <property type="entry name" value="F-box_AtFBL13-like"/>
    <property type="match status" value="1"/>
</dbReference>
<proteinExistence type="predicted"/>
<sequence>MVAPNPLDVISMLPDFLLILIISCLPFKEALRTSVLSRRWRELYREVRNISFNEVQILRTYDNIEDQQTKRARFVQYMINWVSNYAGGVIESFELSFSRPVGFEAEMQVLIEFAAIRKVKNLLLDFSERRWANREAVERGEAENMIQMPESFYRVTTLVTLKLLACRFDPSKLAEAGSIERLYFGWMQVMLIMPLLSKTPLLESLHIKNCWQVGLEAITGYNNRLSRLVFKNCGFAVQSSTLELPNVEVFKYSGKVHRFGFKNVNERLDEVSLDFRQERSYHDGLGTQLCDLLSSLSSAKTLMVCPFLLQVIQVRNQLKRVKVDMEARQMVLMANLEPQEFIGISYMINSCPFLETLTFQLLVSRPVQMAAPEVDPDTYWMLTITQHYFTRYETLKNVEIWNFGAGTHELQVLKYLIGLCRELERVDLYMPLGHSESQMESIRAAAELVGETFDRASDRLTVYLHESMF</sequence>
<dbReference type="SUPFAM" id="SSF81383">
    <property type="entry name" value="F-box domain"/>
    <property type="match status" value="1"/>
</dbReference>
<dbReference type="Pfam" id="PF00646">
    <property type="entry name" value="F-box"/>
    <property type="match status" value="1"/>
</dbReference>
<dbReference type="Proteomes" id="UP000029121">
    <property type="component" value="Unassembled WGS sequence"/>
</dbReference>
<dbReference type="EMBL" id="KB870808">
    <property type="protein sequence ID" value="EOA28525.1"/>
    <property type="molecule type" value="Genomic_DNA"/>
</dbReference>
<accession>R0HT38</accession>
<dbReference type="STRING" id="81985.R0HT38"/>
<evidence type="ECO:0000313" key="2">
    <source>
        <dbReference type="EMBL" id="EOA28525.1"/>
    </source>
</evidence>
<dbReference type="Gene3D" id="1.20.1280.50">
    <property type="match status" value="1"/>
</dbReference>
<dbReference type="InterPro" id="IPR036047">
    <property type="entry name" value="F-box-like_dom_sf"/>
</dbReference>
<dbReference type="AlphaFoldDB" id="R0HT38"/>
<dbReference type="InterPro" id="IPR050232">
    <property type="entry name" value="FBL13/AtMIF1-like"/>
</dbReference>
<evidence type="ECO:0000259" key="1">
    <source>
        <dbReference type="PROSITE" id="PS50181"/>
    </source>
</evidence>